<feature type="domain" description="Fumarate lyase N-terminal" evidence="1">
    <location>
        <begin position="10"/>
        <end position="100"/>
    </location>
</feature>
<dbReference type="PANTHER" id="PTHR43814:SF1">
    <property type="entry name" value="ARGININOSUCCINATE LYASE"/>
    <property type="match status" value="1"/>
</dbReference>
<reference evidence="2 3" key="1">
    <citation type="submission" date="2020-05" db="EMBL/GenBank/DDBJ databases">
        <title>Horizontal transmission and recombination maintain forever young bacterial symbiont genomes.</title>
        <authorList>
            <person name="Russell S.L."/>
            <person name="Pepper-Tunick E."/>
            <person name="Svedberg J."/>
            <person name="Byrne A."/>
            <person name="Ruelas Castillo J."/>
            <person name="Vollmers C."/>
            <person name="Beinart R.A."/>
            <person name="Corbett-Detig R."/>
        </authorList>
    </citation>
    <scope>NUCLEOTIDE SEQUENCE [LARGE SCALE GENOMIC DNA]</scope>
    <source>
        <strain evidence="2">455</strain>
    </source>
</reference>
<evidence type="ECO:0000313" key="3">
    <source>
        <dbReference type="Proteomes" id="UP000568751"/>
    </source>
</evidence>
<evidence type="ECO:0000313" key="2">
    <source>
        <dbReference type="EMBL" id="NYT28702.1"/>
    </source>
</evidence>
<evidence type="ECO:0000259" key="1">
    <source>
        <dbReference type="Pfam" id="PF00206"/>
    </source>
</evidence>
<dbReference type="PANTHER" id="PTHR43814">
    <property type="entry name" value="ARGININOSUCCINATE LYASE"/>
    <property type="match status" value="1"/>
</dbReference>
<dbReference type="AlphaFoldDB" id="A0A853F4X1"/>
<comment type="caution">
    <text evidence="2">The sequence shown here is derived from an EMBL/GenBank/DDBJ whole genome shotgun (WGS) entry which is preliminary data.</text>
</comment>
<dbReference type="Gene3D" id="1.10.275.10">
    <property type="entry name" value="Fumarase/aspartase (N-terminal domain)"/>
    <property type="match status" value="1"/>
</dbReference>
<dbReference type="GO" id="GO:0005829">
    <property type="term" value="C:cytosol"/>
    <property type="evidence" value="ECO:0007669"/>
    <property type="project" value="TreeGrafter"/>
</dbReference>
<protein>
    <submittedName>
        <fullName evidence="2">Argininosuccinate lyase</fullName>
    </submittedName>
</protein>
<dbReference type="GO" id="GO:0004056">
    <property type="term" value="F:argininosuccinate lyase activity"/>
    <property type="evidence" value="ECO:0007669"/>
    <property type="project" value="InterPro"/>
</dbReference>
<dbReference type="InterPro" id="IPR022761">
    <property type="entry name" value="Fumarate_lyase_N"/>
</dbReference>
<proteinExistence type="predicted"/>
<dbReference type="EMBL" id="JACCHT010000017">
    <property type="protein sequence ID" value="NYT28702.1"/>
    <property type="molecule type" value="Genomic_DNA"/>
</dbReference>
<dbReference type="GO" id="GO:0042450">
    <property type="term" value="P:L-arginine biosynthetic process via ornithine"/>
    <property type="evidence" value="ECO:0007669"/>
    <property type="project" value="InterPro"/>
</dbReference>
<name>A0A853F4X1_9GAMM</name>
<dbReference type="SUPFAM" id="SSF48557">
    <property type="entry name" value="L-aspartase-like"/>
    <property type="match status" value="1"/>
</dbReference>
<feature type="non-terminal residue" evidence="2">
    <location>
        <position position="100"/>
    </location>
</feature>
<sequence>MNKNNQSWGGRFNQPTDEFVKIFGASVFFDKILAPYDIAGSIAHATMLCEVGLLTEEEKSQIISGLNAILEEIQADKFNWSVDLEDVHMNIEARLVAMIG</sequence>
<dbReference type="InterPro" id="IPR024083">
    <property type="entry name" value="Fumarase/histidase_N"/>
</dbReference>
<dbReference type="InterPro" id="IPR009049">
    <property type="entry name" value="Argininosuccinate_lyase"/>
</dbReference>
<organism evidence="2 3">
    <name type="scientific">Candidatus Thiodubiliella endoseptemdiera</name>
    <dbReference type="NCBI Taxonomy" id="2738886"/>
    <lineage>
        <taxon>Bacteria</taxon>
        <taxon>Pseudomonadati</taxon>
        <taxon>Pseudomonadota</taxon>
        <taxon>Gammaproteobacteria</taxon>
        <taxon>Candidatus Pseudothioglobaceae</taxon>
        <taxon>Candidatus Thiodubiliella</taxon>
    </lineage>
</organism>
<keyword evidence="2" id="KW-0456">Lyase</keyword>
<dbReference type="Proteomes" id="UP000568751">
    <property type="component" value="Unassembled WGS sequence"/>
</dbReference>
<dbReference type="InterPro" id="IPR008948">
    <property type="entry name" value="L-Aspartase-like"/>
</dbReference>
<gene>
    <name evidence="2" type="ORF">H0A76_13145</name>
</gene>
<accession>A0A853F4X1</accession>
<dbReference type="Pfam" id="PF00206">
    <property type="entry name" value="Lyase_1"/>
    <property type="match status" value="1"/>
</dbReference>